<dbReference type="Pfam" id="PF05147">
    <property type="entry name" value="LANC_like"/>
    <property type="match status" value="1"/>
</dbReference>
<keyword evidence="1" id="KW-0862">Zinc</keyword>
<dbReference type="KEGG" id="marp:QYS47_05820"/>
<accession>A0AA49JD40</accession>
<organism evidence="2">
    <name type="scientific">Marivirga arenosa</name>
    <dbReference type="NCBI Taxonomy" id="3059076"/>
    <lineage>
        <taxon>Bacteria</taxon>
        <taxon>Pseudomonadati</taxon>
        <taxon>Bacteroidota</taxon>
        <taxon>Cytophagia</taxon>
        <taxon>Cytophagales</taxon>
        <taxon>Marivirgaceae</taxon>
        <taxon>Marivirga</taxon>
    </lineage>
</organism>
<dbReference type="AlphaFoldDB" id="A0AA49JD40"/>
<sequence>MRITNCHSLELNDCQNFDELSSLIDRIEKAVDANIFHLNNGTISHGWLGASMFYFYYAQFKREAHFSEKAEIYLSKALKHSSYKYYENKYPTDSYDANLACLGIFLNKASENNLLNFDPQEYLESIEAMLHQLCRNKIKFSDFSIFSGALATGNFLLNTSPSENNNILLTQIVNAIEANAISDDSDGIYWSSPRLYDRIYLGLSHGSCMIISFLSDVYARGLAQEKCKKLINGAINFVLKHKSNNLGEIFPHFIHEKKLQAQFTLCYGDLGVGYSLLKAAKILADRSVLKEANEILRACNSIKFESMLTFDASITYGASGIALLYERLARLEPKNLEYWRAYQYWMEVIPRYSLSENSYCGFQSHFATESDIFNLSYDWGIMGIGITLMRYLDGSLPDMEGISRGI</sequence>
<proteinExistence type="predicted"/>
<dbReference type="GO" id="GO:0031179">
    <property type="term" value="P:peptide modification"/>
    <property type="evidence" value="ECO:0007669"/>
    <property type="project" value="InterPro"/>
</dbReference>
<dbReference type="SMART" id="SM01260">
    <property type="entry name" value="LANC_like"/>
    <property type="match status" value="1"/>
</dbReference>
<gene>
    <name evidence="2" type="ORF">QYS47_05820</name>
</gene>
<name>A0AA49JD40_9BACT</name>
<dbReference type="SUPFAM" id="SSF158745">
    <property type="entry name" value="LanC-like"/>
    <property type="match status" value="1"/>
</dbReference>
<keyword evidence="1" id="KW-0479">Metal-binding</keyword>
<dbReference type="Proteomes" id="UP001232019">
    <property type="component" value="Chromosome"/>
</dbReference>
<evidence type="ECO:0000256" key="1">
    <source>
        <dbReference type="PIRSR" id="PIRSR607822-1"/>
    </source>
</evidence>
<evidence type="ECO:0000313" key="2">
    <source>
        <dbReference type="EMBL" id="WKK81758.2"/>
    </source>
</evidence>
<dbReference type="PRINTS" id="PR01950">
    <property type="entry name" value="LANCSUPER"/>
</dbReference>
<protein>
    <submittedName>
        <fullName evidence="2">Lanthionine synthetase LanC family protein</fullName>
    </submittedName>
</protein>
<dbReference type="RefSeq" id="WP_322348029.1">
    <property type="nucleotide sequence ID" value="NZ_CP129968.2"/>
</dbReference>
<dbReference type="InterPro" id="IPR007822">
    <property type="entry name" value="LANC-like"/>
</dbReference>
<dbReference type="Gene3D" id="1.50.10.20">
    <property type="match status" value="1"/>
</dbReference>
<dbReference type="EMBL" id="CP129968">
    <property type="protein sequence ID" value="WKK81758.2"/>
    <property type="molecule type" value="Genomic_DNA"/>
</dbReference>
<reference evidence="2" key="1">
    <citation type="submission" date="2023-08" db="EMBL/GenBank/DDBJ databases">
        <title>Comparative genomics and taxonomic characterization of three novel marine species of genus Marivirga.</title>
        <authorList>
            <person name="Muhammad N."/>
            <person name="Kim S.-G."/>
        </authorList>
    </citation>
    <scope>NUCLEOTIDE SEQUENCE</scope>
    <source>
        <strain evidence="2">BKB1-2</strain>
    </source>
</reference>
<dbReference type="GO" id="GO:0046872">
    <property type="term" value="F:metal ion binding"/>
    <property type="evidence" value="ECO:0007669"/>
    <property type="project" value="UniProtKB-KW"/>
</dbReference>
<feature type="binding site" evidence="1">
    <location>
        <position position="266"/>
    </location>
    <ligand>
        <name>Zn(2+)</name>
        <dbReference type="ChEBI" id="CHEBI:29105"/>
    </ligand>
</feature>